<feature type="region of interest" description="Disordered" evidence="6">
    <location>
        <begin position="1"/>
        <end position="21"/>
    </location>
</feature>
<dbReference type="STRING" id="1797517.A3F61_02035"/>
<dbReference type="Pfam" id="PF01025">
    <property type="entry name" value="GrpE"/>
    <property type="match status" value="1"/>
</dbReference>
<dbReference type="PROSITE" id="PS01071">
    <property type="entry name" value="GRPE"/>
    <property type="match status" value="1"/>
</dbReference>
<evidence type="ECO:0000256" key="6">
    <source>
        <dbReference type="SAM" id="MobiDB-lite"/>
    </source>
</evidence>
<reference evidence="7 8" key="1">
    <citation type="journal article" date="2016" name="Nat. Commun.">
        <title>Thousands of microbial genomes shed light on interconnected biogeochemical processes in an aquifer system.</title>
        <authorList>
            <person name="Anantharaman K."/>
            <person name="Brown C.T."/>
            <person name="Hug L.A."/>
            <person name="Sharon I."/>
            <person name="Castelle C.J."/>
            <person name="Probst A.J."/>
            <person name="Thomas B.C."/>
            <person name="Singh A."/>
            <person name="Wilkins M.J."/>
            <person name="Karaoz U."/>
            <person name="Brodie E.L."/>
            <person name="Williams K.H."/>
            <person name="Hubbard S.S."/>
            <person name="Banfield J.F."/>
        </authorList>
    </citation>
    <scope>NUCLEOTIDE SEQUENCE [LARGE SCALE GENOMIC DNA]</scope>
</reference>
<keyword evidence="3 4" id="KW-0346">Stress response</keyword>
<dbReference type="GO" id="GO:0006457">
    <property type="term" value="P:protein folding"/>
    <property type="evidence" value="ECO:0007669"/>
    <property type="project" value="InterPro"/>
</dbReference>
<dbReference type="PANTHER" id="PTHR21237">
    <property type="entry name" value="GRPE PROTEIN"/>
    <property type="match status" value="1"/>
</dbReference>
<protein>
    <recommendedName>
        <fullName evidence="3 4">Protein GrpE</fullName>
    </recommendedName>
    <alternativeName>
        <fullName evidence="3">HSP-70 cofactor</fullName>
    </alternativeName>
</protein>
<dbReference type="GO" id="GO:0000774">
    <property type="term" value="F:adenyl-nucleotide exchange factor activity"/>
    <property type="evidence" value="ECO:0007669"/>
    <property type="project" value="InterPro"/>
</dbReference>
<comment type="similarity">
    <text evidence="1 3 5">Belongs to the GrpE family.</text>
</comment>
<dbReference type="InterPro" id="IPR009012">
    <property type="entry name" value="GrpE_head"/>
</dbReference>
<feature type="compositionally biased region" description="Basic and acidic residues" evidence="6">
    <location>
        <begin position="10"/>
        <end position="21"/>
    </location>
</feature>
<dbReference type="CDD" id="cd00446">
    <property type="entry name" value="GrpE"/>
    <property type="match status" value="1"/>
</dbReference>
<dbReference type="GO" id="GO:0042803">
    <property type="term" value="F:protein homodimerization activity"/>
    <property type="evidence" value="ECO:0007669"/>
    <property type="project" value="InterPro"/>
</dbReference>
<evidence type="ECO:0000313" key="7">
    <source>
        <dbReference type="EMBL" id="OGY10284.1"/>
    </source>
</evidence>
<evidence type="ECO:0000256" key="1">
    <source>
        <dbReference type="ARBA" id="ARBA00009054"/>
    </source>
</evidence>
<proteinExistence type="inferred from homology"/>
<evidence type="ECO:0000256" key="2">
    <source>
        <dbReference type="ARBA" id="ARBA00023186"/>
    </source>
</evidence>
<keyword evidence="3" id="KW-0963">Cytoplasm</keyword>
<dbReference type="GO" id="GO:0005737">
    <property type="term" value="C:cytoplasm"/>
    <property type="evidence" value="ECO:0007669"/>
    <property type="project" value="UniProtKB-SubCell"/>
</dbReference>
<sequence length="149" mass="16860">MAKIKTGQRTQDKGQREETEDLKNRLARALADYQNLVKRLEREQGEIYLRATRNFVEDLLPVVDDLERAQVHLQDQGLGMGMEHLQRVLDSHGVAEITAKTGDEFDSGIHEAIDSVDGGSKNTLAQILSKGYKWKDGKIIRPSKVQVYK</sequence>
<accession>A0A1G1V4G6</accession>
<dbReference type="SUPFAM" id="SSF51064">
    <property type="entry name" value="Head domain of nucleotide exchange factor GrpE"/>
    <property type="match status" value="1"/>
</dbReference>
<organism evidence="7 8">
    <name type="scientific">Candidatus Blackburnbacteria bacterium RIFCSPHIGHO2_12_FULL_41_13b</name>
    <dbReference type="NCBI Taxonomy" id="1797517"/>
    <lineage>
        <taxon>Bacteria</taxon>
        <taxon>Candidatus Blackburniibacteriota</taxon>
    </lineage>
</organism>
<dbReference type="AlphaFoldDB" id="A0A1G1V4G6"/>
<comment type="subcellular location">
    <subcellularLocation>
        <location evidence="3">Cytoplasm</location>
    </subcellularLocation>
</comment>
<dbReference type="GO" id="GO:0051087">
    <property type="term" value="F:protein-folding chaperone binding"/>
    <property type="evidence" value="ECO:0007669"/>
    <property type="project" value="InterPro"/>
</dbReference>
<dbReference type="SUPFAM" id="SSF58014">
    <property type="entry name" value="Coiled-coil domain of nucleotide exchange factor GrpE"/>
    <property type="match status" value="1"/>
</dbReference>
<dbReference type="EMBL" id="MHCA01000058">
    <property type="protein sequence ID" value="OGY10284.1"/>
    <property type="molecule type" value="Genomic_DNA"/>
</dbReference>
<dbReference type="HAMAP" id="MF_01151">
    <property type="entry name" value="GrpE"/>
    <property type="match status" value="1"/>
</dbReference>
<dbReference type="Gene3D" id="2.30.22.10">
    <property type="entry name" value="Head domain of nucleotide exchange factor GrpE"/>
    <property type="match status" value="1"/>
</dbReference>
<gene>
    <name evidence="3" type="primary">grpE</name>
    <name evidence="7" type="ORF">A3F61_02035</name>
</gene>
<dbReference type="PRINTS" id="PR00773">
    <property type="entry name" value="GRPEPROTEIN"/>
</dbReference>
<dbReference type="InterPro" id="IPR000740">
    <property type="entry name" value="GrpE"/>
</dbReference>
<comment type="function">
    <text evidence="3 4">Participates actively in the response to hyperosmotic and heat shock by preventing the aggregation of stress-denatured proteins, in association with DnaK and GrpE. It is the nucleotide exchange factor for DnaK and may function as a thermosensor. Unfolded proteins bind initially to DnaJ; upon interaction with the DnaJ-bound protein, DnaK hydrolyzes its bound ATP, resulting in the formation of a stable complex. GrpE releases ADP from DnaK; ATP binding to DnaK triggers the release of the substrate protein, thus completing the reaction cycle. Several rounds of ATP-dependent interactions between DnaJ, DnaK and GrpE are required for fully efficient folding.</text>
</comment>
<evidence type="ECO:0000256" key="4">
    <source>
        <dbReference type="RuleBase" id="RU000639"/>
    </source>
</evidence>
<evidence type="ECO:0000256" key="5">
    <source>
        <dbReference type="RuleBase" id="RU004478"/>
    </source>
</evidence>
<dbReference type="GO" id="GO:0051082">
    <property type="term" value="F:unfolded protein binding"/>
    <property type="evidence" value="ECO:0007669"/>
    <property type="project" value="TreeGrafter"/>
</dbReference>
<comment type="caution">
    <text evidence="7">The sequence shown here is derived from an EMBL/GenBank/DDBJ whole genome shotgun (WGS) entry which is preliminary data.</text>
</comment>
<name>A0A1G1V4G6_9BACT</name>
<dbReference type="PANTHER" id="PTHR21237:SF23">
    <property type="entry name" value="GRPE PROTEIN HOMOLOG, MITOCHONDRIAL"/>
    <property type="match status" value="1"/>
</dbReference>
<dbReference type="Proteomes" id="UP000178272">
    <property type="component" value="Unassembled WGS sequence"/>
</dbReference>
<evidence type="ECO:0000313" key="8">
    <source>
        <dbReference type="Proteomes" id="UP000178272"/>
    </source>
</evidence>
<keyword evidence="2 3" id="KW-0143">Chaperone</keyword>
<evidence type="ECO:0000256" key="3">
    <source>
        <dbReference type="HAMAP-Rule" id="MF_01151"/>
    </source>
</evidence>
<dbReference type="Gene3D" id="3.90.20.20">
    <property type="match status" value="1"/>
</dbReference>
<dbReference type="InterPro" id="IPR013805">
    <property type="entry name" value="GrpE_CC"/>
</dbReference>
<comment type="subunit">
    <text evidence="3">Homodimer.</text>
</comment>